<keyword evidence="1" id="KW-0479">Metal-binding</keyword>
<feature type="compositionally biased region" description="Low complexity" evidence="2">
    <location>
        <begin position="300"/>
        <end position="311"/>
    </location>
</feature>
<feature type="compositionally biased region" description="Polar residues" evidence="2">
    <location>
        <begin position="47"/>
        <end position="58"/>
    </location>
</feature>
<dbReference type="PROSITE" id="PS50158">
    <property type="entry name" value="ZF_CCHC"/>
    <property type="match status" value="1"/>
</dbReference>
<evidence type="ECO:0000259" key="3">
    <source>
        <dbReference type="PROSITE" id="PS50158"/>
    </source>
</evidence>
<evidence type="ECO:0000313" key="5">
    <source>
        <dbReference type="Proteomes" id="UP001642484"/>
    </source>
</evidence>
<evidence type="ECO:0000256" key="2">
    <source>
        <dbReference type="SAM" id="MobiDB-lite"/>
    </source>
</evidence>
<organism evidence="4 5">
    <name type="scientific">Durusdinium trenchii</name>
    <dbReference type="NCBI Taxonomy" id="1381693"/>
    <lineage>
        <taxon>Eukaryota</taxon>
        <taxon>Sar</taxon>
        <taxon>Alveolata</taxon>
        <taxon>Dinophyceae</taxon>
        <taxon>Suessiales</taxon>
        <taxon>Symbiodiniaceae</taxon>
        <taxon>Durusdinium</taxon>
    </lineage>
</organism>
<dbReference type="SMART" id="SM00343">
    <property type="entry name" value="ZnF_C2HC"/>
    <property type="match status" value="1"/>
</dbReference>
<dbReference type="InterPro" id="IPR001878">
    <property type="entry name" value="Znf_CCHC"/>
</dbReference>
<keyword evidence="1" id="KW-0862">Zinc</keyword>
<dbReference type="Proteomes" id="UP001642484">
    <property type="component" value="Unassembled WGS sequence"/>
</dbReference>
<keyword evidence="1" id="KW-0863">Zinc-finger</keyword>
<keyword evidence="5" id="KW-1185">Reference proteome</keyword>
<feature type="region of interest" description="Disordered" evidence="2">
    <location>
        <begin position="39"/>
        <end position="96"/>
    </location>
</feature>
<sequence length="592" mass="65637">MSGPSEEQMKKVRSLLDAIRKDGTMELLIAALHDESGEDLSEFELLSPSSKPQGSMTDASKRRSDEVSSSEAPCLKQRPIAPHAGGKQPDDRFPPGISSLTEWGKTVLQYGKFGKADLTYAEMADDPAKDKSSYCTWIKSQKDRDTLHVQLRDFGKYLVGPVRVFTGDTEDFREYRRWKTWCLNKMLTMDKLSEDLAEELDFEDVEEFLTDHTGRDLPQGEDEGYPEQEVAEVLAASWREKRQELNKLQRTRQFQKAKDVRRSFRVEIEELKKQTTCNKCGKRGHWARECRSGNKGSGKGSAPSGSTSTSGVAMVESELDFVAMASERPSMLERLQLKRVQEATACPPFEIMLISSPGFGVLDSGCGRTIIGKATLLEFERLWKQQGVVIPQPVSEVHQFRFGNGHVETSTESVCIPVWLAGKRGSIRAAIVSGSAPLLISRTALKALQASIDFHNDELRVFNEVVIPLKTNAAGQYVIQLMQDSSPSQVKAPLFEEVMLTELPPLPALHASDPRKPPCNSPSEDQEPTESEDASAANADHRSSASYSKPFVEGPSTDAAAMRCWVQEDSGNEVLEVIEDDLSASAWNEVNA</sequence>
<feature type="region of interest" description="Disordered" evidence="2">
    <location>
        <begin position="288"/>
        <end position="311"/>
    </location>
</feature>
<feature type="region of interest" description="Disordered" evidence="2">
    <location>
        <begin position="507"/>
        <end position="554"/>
    </location>
</feature>
<dbReference type="EMBL" id="CAXAMN010028377">
    <property type="protein sequence ID" value="CAK9116371.1"/>
    <property type="molecule type" value="Genomic_DNA"/>
</dbReference>
<dbReference type="Gene3D" id="4.10.60.10">
    <property type="entry name" value="Zinc finger, CCHC-type"/>
    <property type="match status" value="1"/>
</dbReference>
<dbReference type="Pfam" id="PF00098">
    <property type="entry name" value="zf-CCHC"/>
    <property type="match status" value="1"/>
</dbReference>
<reference evidence="4 5" key="1">
    <citation type="submission" date="2024-02" db="EMBL/GenBank/DDBJ databases">
        <authorList>
            <person name="Chen Y."/>
            <person name="Shah S."/>
            <person name="Dougan E. K."/>
            <person name="Thang M."/>
            <person name="Chan C."/>
        </authorList>
    </citation>
    <scope>NUCLEOTIDE SEQUENCE [LARGE SCALE GENOMIC DNA]</scope>
</reference>
<dbReference type="SUPFAM" id="SSF57756">
    <property type="entry name" value="Retrovirus zinc finger-like domains"/>
    <property type="match status" value="1"/>
</dbReference>
<name>A0ABP0SW08_9DINO</name>
<evidence type="ECO:0000313" key="4">
    <source>
        <dbReference type="EMBL" id="CAK9116371.1"/>
    </source>
</evidence>
<dbReference type="InterPro" id="IPR036875">
    <property type="entry name" value="Znf_CCHC_sf"/>
</dbReference>
<proteinExistence type="predicted"/>
<feature type="domain" description="CCHC-type" evidence="3">
    <location>
        <begin position="277"/>
        <end position="292"/>
    </location>
</feature>
<feature type="non-terminal residue" evidence="4">
    <location>
        <position position="592"/>
    </location>
</feature>
<gene>
    <name evidence="4" type="ORF">CCMP2556_LOCUS53977</name>
</gene>
<accession>A0ABP0SW08</accession>
<protein>
    <recommendedName>
        <fullName evidence="3">CCHC-type domain-containing protein</fullName>
    </recommendedName>
</protein>
<evidence type="ECO:0000256" key="1">
    <source>
        <dbReference type="PROSITE-ProRule" id="PRU00047"/>
    </source>
</evidence>
<feature type="compositionally biased region" description="Acidic residues" evidence="2">
    <location>
        <begin position="524"/>
        <end position="533"/>
    </location>
</feature>
<comment type="caution">
    <text evidence="4">The sequence shown here is derived from an EMBL/GenBank/DDBJ whole genome shotgun (WGS) entry which is preliminary data.</text>
</comment>